<dbReference type="PROSITE" id="PS51935">
    <property type="entry name" value="NLPC_P60"/>
    <property type="match status" value="1"/>
</dbReference>
<dbReference type="EMBL" id="JBFNQD010000001">
    <property type="protein sequence ID" value="MEW9304707.1"/>
    <property type="molecule type" value="Genomic_DNA"/>
</dbReference>
<dbReference type="SUPFAM" id="SSF54001">
    <property type="entry name" value="Cysteine proteinases"/>
    <property type="match status" value="1"/>
</dbReference>
<dbReference type="Gene3D" id="3.90.1720.10">
    <property type="entry name" value="endopeptidase domain like (from Nostoc punctiforme)"/>
    <property type="match status" value="1"/>
</dbReference>
<keyword evidence="4" id="KW-0788">Thiol protease</keyword>
<evidence type="ECO:0000313" key="7">
    <source>
        <dbReference type="Proteomes" id="UP001555786"/>
    </source>
</evidence>
<comment type="similarity">
    <text evidence="1">Belongs to the peptidase C40 family.</text>
</comment>
<keyword evidence="3" id="KW-0378">Hydrolase</keyword>
<reference evidence="6 7" key="1">
    <citation type="submission" date="2024-07" db="EMBL/GenBank/DDBJ databases">
        <title>Description of Labrys sedimenti sp. nov., isolated from a diclofenac-degrading enrichment culture.</title>
        <authorList>
            <person name="Tancsics A."/>
            <person name="Csepanyi A."/>
        </authorList>
    </citation>
    <scope>NUCLEOTIDE SEQUENCE [LARGE SCALE GENOMIC DNA]</scope>
    <source>
        <strain evidence="6 7">LMG 23578</strain>
    </source>
</reference>
<keyword evidence="7" id="KW-1185">Reference proteome</keyword>
<evidence type="ECO:0000256" key="3">
    <source>
        <dbReference type="ARBA" id="ARBA00022801"/>
    </source>
</evidence>
<evidence type="ECO:0000259" key="5">
    <source>
        <dbReference type="PROSITE" id="PS51935"/>
    </source>
</evidence>
<accession>A0ABV3PGG2</accession>
<dbReference type="Proteomes" id="UP001555786">
    <property type="component" value="Unassembled WGS sequence"/>
</dbReference>
<dbReference type="Pfam" id="PF00877">
    <property type="entry name" value="NLPC_P60"/>
    <property type="match status" value="1"/>
</dbReference>
<evidence type="ECO:0000256" key="2">
    <source>
        <dbReference type="ARBA" id="ARBA00022670"/>
    </source>
</evidence>
<sequence length="133" mass="15456">MANLFDRYVGLPFRDRGRDERGYDCWGLAQLIYREQLGIELPSYVDDYASTADRKALNALIKGERTPWSPVPQEKAGTFDLVLLRERPWHIGIVVGAGLMIHMPLYQTSTVEPYRTGRNFIRLEGLYRHEDRQ</sequence>
<gene>
    <name evidence="6" type="ORF">ABXS05_04115</name>
</gene>
<protein>
    <submittedName>
        <fullName evidence="6">NlpC/P60 family protein</fullName>
    </submittedName>
</protein>
<feature type="domain" description="NlpC/P60" evidence="5">
    <location>
        <begin position="1"/>
        <end position="133"/>
    </location>
</feature>
<dbReference type="InterPro" id="IPR000064">
    <property type="entry name" value="NLP_P60_dom"/>
</dbReference>
<comment type="caution">
    <text evidence="6">The sequence shown here is derived from an EMBL/GenBank/DDBJ whole genome shotgun (WGS) entry which is preliminary data.</text>
</comment>
<name>A0ABV3PGG2_9HYPH</name>
<dbReference type="RefSeq" id="WP_367623016.1">
    <property type="nucleotide sequence ID" value="NZ_JBFNQD010000001.1"/>
</dbReference>
<evidence type="ECO:0000313" key="6">
    <source>
        <dbReference type="EMBL" id="MEW9304707.1"/>
    </source>
</evidence>
<dbReference type="InterPro" id="IPR038765">
    <property type="entry name" value="Papain-like_cys_pep_sf"/>
</dbReference>
<evidence type="ECO:0000256" key="1">
    <source>
        <dbReference type="ARBA" id="ARBA00007074"/>
    </source>
</evidence>
<organism evidence="6 7">
    <name type="scientific">Labrys neptuniae</name>
    <dbReference type="NCBI Taxonomy" id="376174"/>
    <lineage>
        <taxon>Bacteria</taxon>
        <taxon>Pseudomonadati</taxon>
        <taxon>Pseudomonadota</taxon>
        <taxon>Alphaproteobacteria</taxon>
        <taxon>Hyphomicrobiales</taxon>
        <taxon>Xanthobacteraceae</taxon>
        <taxon>Labrys</taxon>
    </lineage>
</organism>
<keyword evidence="2" id="KW-0645">Protease</keyword>
<proteinExistence type="inferred from homology"/>
<evidence type="ECO:0000256" key="4">
    <source>
        <dbReference type="ARBA" id="ARBA00022807"/>
    </source>
</evidence>